<keyword evidence="1" id="KW-0479">Metal-binding</keyword>
<dbReference type="PROSITE" id="PS51819">
    <property type="entry name" value="VOC"/>
    <property type="match status" value="1"/>
</dbReference>
<dbReference type="Proteomes" id="UP000633509">
    <property type="component" value="Unassembled WGS sequence"/>
</dbReference>
<dbReference type="PANTHER" id="PTHR36113">
    <property type="entry name" value="LYASE, PUTATIVE-RELATED-RELATED"/>
    <property type="match status" value="1"/>
</dbReference>
<dbReference type="Pfam" id="PF00903">
    <property type="entry name" value="Glyoxalase"/>
    <property type="match status" value="1"/>
</dbReference>
<dbReference type="Gene3D" id="3.10.180.10">
    <property type="entry name" value="2,3-Dihydroxybiphenyl 1,2-Dioxygenase, domain 1"/>
    <property type="match status" value="1"/>
</dbReference>
<evidence type="ECO:0000259" key="2">
    <source>
        <dbReference type="PROSITE" id="PS51819"/>
    </source>
</evidence>
<reference evidence="3 4" key="1">
    <citation type="submission" date="2020-10" db="EMBL/GenBank/DDBJ databases">
        <title>Sequencing the genomes of 1000 actinobacteria strains.</title>
        <authorList>
            <person name="Klenk H.-P."/>
        </authorList>
    </citation>
    <scope>NUCLEOTIDE SEQUENCE [LARGE SCALE GENOMIC DNA]</scope>
    <source>
        <strain evidence="3 4">DSM 43173</strain>
    </source>
</reference>
<evidence type="ECO:0000256" key="1">
    <source>
        <dbReference type="ARBA" id="ARBA00022723"/>
    </source>
</evidence>
<dbReference type="SUPFAM" id="SSF54593">
    <property type="entry name" value="Glyoxalase/Bleomycin resistance protein/Dihydroxybiphenyl dioxygenase"/>
    <property type="match status" value="1"/>
</dbReference>
<dbReference type="InterPro" id="IPR029068">
    <property type="entry name" value="Glyas_Bleomycin-R_OHBP_Dase"/>
</dbReference>
<dbReference type="PANTHER" id="PTHR36113:SF6">
    <property type="entry name" value="FOSFOMYCIN RESISTANCE PROTEIN FOSX"/>
    <property type="match status" value="1"/>
</dbReference>
<accession>A0ABR9LXL3</accession>
<dbReference type="EMBL" id="JADBEK010000001">
    <property type="protein sequence ID" value="MBE1585392.1"/>
    <property type="molecule type" value="Genomic_DNA"/>
</dbReference>
<proteinExistence type="predicted"/>
<evidence type="ECO:0000313" key="4">
    <source>
        <dbReference type="Proteomes" id="UP000633509"/>
    </source>
</evidence>
<dbReference type="RefSeq" id="WP_192786146.1">
    <property type="nucleotide sequence ID" value="NZ_JADBEK010000001.1"/>
</dbReference>
<feature type="domain" description="VOC" evidence="2">
    <location>
        <begin position="11"/>
        <end position="142"/>
    </location>
</feature>
<dbReference type="InterPro" id="IPR037523">
    <property type="entry name" value="VOC_core"/>
</dbReference>
<comment type="caution">
    <text evidence="3">The sequence shown here is derived from an EMBL/GenBank/DDBJ whole genome shotgun (WGS) entry which is preliminary data.</text>
</comment>
<organism evidence="3 4">
    <name type="scientific">Nonomuraea angiospora</name>
    <dbReference type="NCBI Taxonomy" id="46172"/>
    <lineage>
        <taxon>Bacteria</taxon>
        <taxon>Bacillati</taxon>
        <taxon>Actinomycetota</taxon>
        <taxon>Actinomycetes</taxon>
        <taxon>Streptosporangiales</taxon>
        <taxon>Streptosporangiaceae</taxon>
        <taxon>Nonomuraea</taxon>
    </lineage>
</organism>
<dbReference type="InterPro" id="IPR004360">
    <property type="entry name" value="Glyas_Fos-R_dOase_dom"/>
</dbReference>
<sequence length="144" mass="16183">MSEPSTPPISGLHHFAFTVRDLEASIAWYQKVFQATLVDGDLPHYGREWTGYANLVIEPRTGLAIGLHRHEANQDEEFNEARTGLDHVSLRVDGREGLEAWADWLDGLGVAHSGIQRRTRPFVHSTIVFRDIDNIQLEVVAIDA</sequence>
<protein>
    <submittedName>
        <fullName evidence="3">Catechol 2,3-dioxygenase-like lactoylglutathione lyase family enzyme</fullName>
    </submittedName>
</protein>
<dbReference type="InterPro" id="IPR051332">
    <property type="entry name" value="Fosfomycin_Res_Enzymes"/>
</dbReference>
<keyword evidence="4" id="KW-1185">Reference proteome</keyword>
<name>A0ABR9LXL3_9ACTN</name>
<gene>
    <name evidence="3" type="ORF">H4W80_003650</name>
</gene>
<evidence type="ECO:0000313" key="3">
    <source>
        <dbReference type="EMBL" id="MBE1585392.1"/>
    </source>
</evidence>